<sequence>MRTNYAPPPTWALRYCPRASEVYLHPVKKVVTTLRFAIDCKMVGSPALGPYISDGPRLVLVFSSNEKVSDGDGQIPLGFRAKIQFKTGEF</sequence>
<proteinExistence type="predicted"/>
<dbReference type="EMBL" id="UYRT01007977">
    <property type="protein sequence ID" value="VDK44021.1"/>
    <property type="molecule type" value="Genomic_DNA"/>
</dbReference>
<evidence type="ECO:0000313" key="2">
    <source>
        <dbReference type="Proteomes" id="UP000271098"/>
    </source>
</evidence>
<gene>
    <name evidence="1" type="ORF">GPUH_LOCUS4295</name>
</gene>
<dbReference type="WBParaSite" id="GPUH_0000430401-mRNA-1">
    <property type="protein sequence ID" value="GPUH_0000430401-mRNA-1"/>
    <property type="gene ID" value="GPUH_0000430401"/>
</dbReference>
<dbReference type="AlphaFoldDB" id="A0A183D6F6"/>
<dbReference type="OrthoDB" id="6022136at2759"/>
<protein>
    <submittedName>
        <fullName evidence="3">MSP domain-containing protein</fullName>
    </submittedName>
</protein>
<keyword evidence="2" id="KW-1185">Reference proteome</keyword>
<dbReference type="Proteomes" id="UP000271098">
    <property type="component" value="Unassembled WGS sequence"/>
</dbReference>
<evidence type="ECO:0000313" key="1">
    <source>
        <dbReference type="EMBL" id="VDK44021.1"/>
    </source>
</evidence>
<name>A0A183D6F6_9BILA</name>
<reference evidence="1 2" key="2">
    <citation type="submission" date="2018-11" db="EMBL/GenBank/DDBJ databases">
        <authorList>
            <consortium name="Pathogen Informatics"/>
        </authorList>
    </citation>
    <scope>NUCLEOTIDE SEQUENCE [LARGE SCALE GENOMIC DNA]</scope>
</reference>
<organism evidence="3">
    <name type="scientific">Gongylonema pulchrum</name>
    <dbReference type="NCBI Taxonomy" id="637853"/>
    <lineage>
        <taxon>Eukaryota</taxon>
        <taxon>Metazoa</taxon>
        <taxon>Ecdysozoa</taxon>
        <taxon>Nematoda</taxon>
        <taxon>Chromadorea</taxon>
        <taxon>Rhabditida</taxon>
        <taxon>Spirurina</taxon>
        <taxon>Spiruromorpha</taxon>
        <taxon>Spiruroidea</taxon>
        <taxon>Gongylonematidae</taxon>
        <taxon>Gongylonema</taxon>
    </lineage>
</organism>
<accession>A0A183D6F6</accession>
<reference evidence="3" key="1">
    <citation type="submission" date="2016-06" db="UniProtKB">
        <authorList>
            <consortium name="WormBaseParasite"/>
        </authorList>
    </citation>
    <scope>IDENTIFICATION</scope>
</reference>
<evidence type="ECO:0000313" key="3">
    <source>
        <dbReference type="WBParaSite" id="GPUH_0000430401-mRNA-1"/>
    </source>
</evidence>